<keyword evidence="3" id="KW-1185">Reference proteome</keyword>
<accession>A0A0R1P3V5</accession>
<protein>
    <submittedName>
        <fullName evidence="2">Uncharacterized protein</fullName>
    </submittedName>
</protein>
<evidence type="ECO:0000256" key="1">
    <source>
        <dbReference type="SAM" id="Phobius"/>
    </source>
</evidence>
<evidence type="ECO:0000313" key="2">
    <source>
        <dbReference type="EMBL" id="KRL23435.1"/>
    </source>
</evidence>
<keyword evidence="1" id="KW-1133">Transmembrane helix</keyword>
<keyword evidence="1" id="KW-0812">Transmembrane</keyword>
<comment type="caution">
    <text evidence="2">The sequence shown here is derived from an EMBL/GenBank/DDBJ whole genome shotgun (WGS) entry which is preliminary data.</text>
</comment>
<organism evidence="2 3">
    <name type="scientific">Lentilactobacillus kisonensis DSM 19906 = JCM 15041</name>
    <dbReference type="NCBI Taxonomy" id="1423766"/>
    <lineage>
        <taxon>Bacteria</taxon>
        <taxon>Bacillati</taxon>
        <taxon>Bacillota</taxon>
        <taxon>Bacilli</taxon>
        <taxon>Lactobacillales</taxon>
        <taxon>Lactobacillaceae</taxon>
        <taxon>Lentilactobacillus</taxon>
    </lineage>
</organism>
<proteinExistence type="predicted"/>
<dbReference type="EMBL" id="AZEB01000001">
    <property type="protein sequence ID" value="KRL23435.1"/>
    <property type="molecule type" value="Genomic_DNA"/>
</dbReference>
<name>A0A0R1P3V5_9LACO</name>
<sequence length="54" mass="6281">MMKATGISGTNVHPRTFSNSVESLKYLNRGIIVFFLLFYHIRCDSFFAIYFIIT</sequence>
<evidence type="ECO:0000313" key="3">
    <source>
        <dbReference type="Proteomes" id="UP000051439"/>
    </source>
</evidence>
<keyword evidence="1" id="KW-0472">Membrane</keyword>
<feature type="transmembrane region" description="Helical" evidence="1">
    <location>
        <begin position="31"/>
        <end position="53"/>
    </location>
</feature>
<dbReference type="AlphaFoldDB" id="A0A0R1P3V5"/>
<gene>
    <name evidence="2" type="ORF">FC98_GL000162</name>
</gene>
<reference evidence="2 3" key="1">
    <citation type="journal article" date="2015" name="Genome Announc.">
        <title>Expanding the biotechnology potential of lactobacilli through comparative genomics of 213 strains and associated genera.</title>
        <authorList>
            <person name="Sun Z."/>
            <person name="Harris H.M."/>
            <person name="McCann A."/>
            <person name="Guo C."/>
            <person name="Argimon S."/>
            <person name="Zhang W."/>
            <person name="Yang X."/>
            <person name="Jeffery I.B."/>
            <person name="Cooney J.C."/>
            <person name="Kagawa T.F."/>
            <person name="Liu W."/>
            <person name="Song Y."/>
            <person name="Salvetti E."/>
            <person name="Wrobel A."/>
            <person name="Rasinkangas P."/>
            <person name="Parkhill J."/>
            <person name="Rea M.C."/>
            <person name="O'Sullivan O."/>
            <person name="Ritari J."/>
            <person name="Douillard F.P."/>
            <person name="Paul Ross R."/>
            <person name="Yang R."/>
            <person name="Briner A.E."/>
            <person name="Felis G.E."/>
            <person name="de Vos W.M."/>
            <person name="Barrangou R."/>
            <person name="Klaenhammer T.R."/>
            <person name="Caufield P.W."/>
            <person name="Cui Y."/>
            <person name="Zhang H."/>
            <person name="O'Toole P.W."/>
        </authorList>
    </citation>
    <scope>NUCLEOTIDE SEQUENCE [LARGE SCALE GENOMIC DNA]</scope>
    <source>
        <strain evidence="2 3">DSM 19906</strain>
    </source>
</reference>
<dbReference type="Proteomes" id="UP000051439">
    <property type="component" value="Unassembled WGS sequence"/>
</dbReference>